<proteinExistence type="predicted"/>
<gene>
    <name evidence="4" type="ORF">D9619_010929</name>
</gene>
<evidence type="ECO:0000313" key="5">
    <source>
        <dbReference type="Proteomes" id="UP000567179"/>
    </source>
</evidence>
<sequence length="865" mass="96882">MAEGDDPTVPAVRDVEREQEEANEENSVHKRELTWKCGEAYQYAIPQPDGDPWEELLTFLMVEERKRCKSLSDDIQLSLVVAALFSAVVVSILISQKPLMPGDPQDTTNYLLFRLVTITESIANASLVAIPLDPWQQFYNSSAPQFYLPDSGGYSQSVICIWFTMVAVIVGISALQWLNAYETYPKATPKQKFTLLSMRRASFKTWRVPLFVRLLPVLLLFSLCIFTLAFNGLVIPYVYSLQYFVGHVLTFGVFLLTFMPALEEYMLHFPGATPFLQAGIQAPPCPYRSIQANMLRCIVNWRITRYMFLPCVFALMIPVYYFWAVVTISKSLFSGKVMPTAPNLESPYHASNWPALDWKWLMIRWTHFTELYDTYLQVEPRSRDLTGLHFDDRLLYDAIEGLIYVAESHVTQPHVLYAAYHCFADLSQGSLGLRSQPQLADTVGSPETIRNNRYIQALLANPTNHLQFHASSLSSAIADPTLQVLHEENMLLFLQAIFTLGAGRMTSEQSPNPIWPPAFSSTHLLIISQHLAELHVRVKGYFYNDLLFTSSSPFFAENHNLLPRQDDGSIVYFYQYVEDAEAKKAFTQNYLAMLSNILEECGREWQLELRMGALLTHSNLYHLILVGARATRYAAYDRARYFSIEQLHGTVFAALRSGLTPFLSQPIRADTAEPGAGSLVSAPGDALNNRSPDLLFYAACIYVQYLAKCGASSGPLMDALDDIIPILRSYRAQCPPNALLERNLGVVFTPQWWSFLAAPRQKNTSGESSGVSASPGLSSVVQQSGARTGMLSIVEVDETNHGAAHTVNRVIVANNSQDSDKDRDEQGRTYPPGTQSVVDDVQGAGVRLLGPHVNSVDSSSRYNLV</sequence>
<dbReference type="EMBL" id="JAACJJ010000030">
    <property type="protein sequence ID" value="KAF5318417.1"/>
    <property type="molecule type" value="Genomic_DNA"/>
</dbReference>
<evidence type="ECO:0000256" key="1">
    <source>
        <dbReference type="SAM" id="MobiDB-lite"/>
    </source>
</evidence>
<dbReference type="InterPro" id="IPR045338">
    <property type="entry name" value="DUF6535"/>
</dbReference>
<dbReference type="Proteomes" id="UP000567179">
    <property type="component" value="Unassembled WGS sequence"/>
</dbReference>
<feature type="domain" description="DUF6535" evidence="3">
    <location>
        <begin position="53"/>
        <end position="230"/>
    </location>
</feature>
<comment type="caution">
    <text evidence="4">The sequence shown here is derived from an EMBL/GenBank/DDBJ whole genome shotgun (WGS) entry which is preliminary data.</text>
</comment>
<evidence type="ECO:0000259" key="3">
    <source>
        <dbReference type="Pfam" id="PF20153"/>
    </source>
</evidence>
<keyword evidence="2" id="KW-0812">Transmembrane</keyword>
<name>A0A8H5EZX7_9AGAR</name>
<feature type="transmembrane region" description="Helical" evidence="2">
    <location>
        <begin position="154"/>
        <end position="178"/>
    </location>
</feature>
<protein>
    <recommendedName>
        <fullName evidence="3">DUF6535 domain-containing protein</fullName>
    </recommendedName>
</protein>
<keyword evidence="2" id="KW-0472">Membrane</keyword>
<evidence type="ECO:0000256" key="2">
    <source>
        <dbReference type="SAM" id="Phobius"/>
    </source>
</evidence>
<reference evidence="4 5" key="1">
    <citation type="journal article" date="2020" name="ISME J.">
        <title>Uncovering the hidden diversity of litter-decomposition mechanisms in mushroom-forming fungi.</title>
        <authorList>
            <person name="Floudas D."/>
            <person name="Bentzer J."/>
            <person name="Ahren D."/>
            <person name="Johansson T."/>
            <person name="Persson P."/>
            <person name="Tunlid A."/>
        </authorList>
    </citation>
    <scope>NUCLEOTIDE SEQUENCE [LARGE SCALE GENOMIC DNA]</scope>
    <source>
        <strain evidence="4 5">CBS 101986</strain>
    </source>
</reference>
<feature type="transmembrane region" description="Helical" evidence="2">
    <location>
        <begin position="303"/>
        <end position="323"/>
    </location>
</feature>
<feature type="compositionally biased region" description="Basic and acidic residues" evidence="1">
    <location>
        <begin position="818"/>
        <end position="827"/>
    </location>
</feature>
<feature type="region of interest" description="Disordered" evidence="1">
    <location>
        <begin position="1"/>
        <end position="29"/>
    </location>
</feature>
<dbReference type="AlphaFoldDB" id="A0A8H5EZX7"/>
<accession>A0A8H5EZX7</accession>
<feature type="transmembrane region" description="Helical" evidence="2">
    <location>
        <begin position="75"/>
        <end position="94"/>
    </location>
</feature>
<dbReference type="Pfam" id="PF20153">
    <property type="entry name" value="DUF6535"/>
    <property type="match status" value="1"/>
</dbReference>
<organism evidence="4 5">
    <name type="scientific">Psilocybe cf. subviscida</name>
    <dbReference type="NCBI Taxonomy" id="2480587"/>
    <lineage>
        <taxon>Eukaryota</taxon>
        <taxon>Fungi</taxon>
        <taxon>Dikarya</taxon>
        <taxon>Basidiomycota</taxon>
        <taxon>Agaricomycotina</taxon>
        <taxon>Agaricomycetes</taxon>
        <taxon>Agaricomycetidae</taxon>
        <taxon>Agaricales</taxon>
        <taxon>Agaricineae</taxon>
        <taxon>Strophariaceae</taxon>
        <taxon>Psilocybe</taxon>
    </lineage>
</organism>
<feature type="region of interest" description="Disordered" evidence="1">
    <location>
        <begin position="813"/>
        <end position="837"/>
    </location>
</feature>
<feature type="transmembrane region" description="Helical" evidence="2">
    <location>
        <begin position="241"/>
        <end position="262"/>
    </location>
</feature>
<evidence type="ECO:0000313" key="4">
    <source>
        <dbReference type="EMBL" id="KAF5318417.1"/>
    </source>
</evidence>
<feature type="transmembrane region" description="Helical" evidence="2">
    <location>
        <begin position="210"/>
        <end position="235"/>
    </location>
</feature>
<keyword evidence="2" id="KW-1133">Transmembrane helix</keyword>
<keyword evidence="5" id="KW-1185">Reference proteome</keyword>